<name>A0A2P5P5G7_9CHLR</name>
<dbReference type="OrthoDB" id="9803739at2"/>
<dbReference type="InterPro" id="IPR004380">
    <property type="entry name" value="Asp_race"/>
</dbReference>
<evidence type="ECO:0000313" key="4">
    <source>
        <dbReference type="Proteomes" id="UP000235653"/>
    </source>
</evidence>
<sequence>MKTIGLIGGISWNSTALYYKLINEGVAKTLGGLHSAKVLMYSFDFEEIEKRQSSGDWHELGAMLGERGKALKDAGADFLVICANTMHKVVEQVEAISGLAVLHIADAAGESIKKAGLKKVGLLGTRFTMSEDFYRRQLEERFGLEVLVPEKDQQYIVNSIIYDELCRGCVQEASNWACQLIIDKLVARGAEGIVLACTELPMLIKPSDMKVPLFDTVKLHAGAAVRRAVTI</sequence>
<dbReference type="InterPro" id="IPR015942">
    <property type="entry name" value="Asp/Glu/hydantoin_racemase"/>
</dbReference>
<dbReference type="Proteomes" id="UP000235653">
    <property type="component" value="Unassembled WGS sequence"/>
</dbReference>
<organism evidence="3 4">
    <name type="scientific">Dehalogenimonas etheniformans</name>
    <dbReference type="NCBI Taxonomy" id="1536648"/>
    <lineage>
        <taxon>Bacteria</taxon>
        <taxon>Bacillati</taxon>
        <taxon>Chloroflexota</taxon>
        <taxon>Dehalococcoidia</taxon>
        <taxon>Dehalococcoidales</taxon>
        <taxon>Dehalococcoidaceae</taxon>
        <taxon>Dehalogenimonas</taxon>
    </lineage>
</organism>
<dbReference type="InterPro" id="IPR001920">
    <property type="entry name" value="Asp/Glu_race"/>
</dbReference>
<dbReference type="Gene3D" id="3.40.50.1860">
    <property type="match status" value="2"/>
</dbReference>
<dbReference type="EMBL" id="JQAN02000012">
    <property type="protein sequence ID" value="PPD57536.1"/>
    <property type="molecule type" value="Genomic_DNA"/>
</dbReference>
<reference evidence="3 4" key="1">
    <citation type="journal article" date="2017" name="ISME J.">
        <title>Grape pomace compost harbors organohalide-respiring Dehalogenimonas species with novel reductive dehalogenase genes.</title>
        <authorList>
            <person name="Yang Y."/>
            <person name="Higgins S.A."/>
            <person name="Yan J."/>
            <person name="Simsir B."/>
            <person name="Chourey K."/>
            <person name="Iyer R."/>
            <person name="Hettich R.L."/>
            <person name="Baldwin B."/>
            <person name="Ogles D.M."/>
            <person name="Loffler F.E."/>
        </authorList>
    </citation>
    <scope>NUCLEOTIDE SEQUENCE [LARGE SCALE GENOMIC DNA]</scope>
    <source>
        <strain evidence="3 4">GP</strain>
    </source>
</reference>
<evidence type="ECO:0000256" key="2">
    <source>
        <dbReference type="ARBA" id="ARBA00023235"/>
    </source>
</evidence>
<dbReference type="RefSeq" id="WP_102331727.1">
    <property type="nucleotide sequence ID" value="NZ_CP058566.2"/>
</dbReference>
<dbReference type="NCBIfam" id="TIGR00035">
    <property type="entry name" value="asp_race"/>
    <property type="match status" value="1"/>
</dbReference>
<keyword evidence="2" id="KW-0413">Isomerase</keyword>
<dbReference type="PROSITE" id="PS00924">
    <property type="entry name" value="ASP_GLU_RACEMASE_2"/>
    <property type="match status" value="1"/>
</dbReference>
<evidence type="ECO:0000256" key="1">
    <source>
        <dbReference type="ARBA" id="ARBA00007847"/>
    </source>
</evidence>
<dbReference type="PANTHER" id="PTHR21198">
    <property type="entry name" value="GLUTAMATE RACEMASE"/>
    <property type="match status" value="1"/>
</dbReference>
<keyword evidence="4" id="KW-1185">Reference proteome</keyword>
<dbReference type="Pfam" id="PF01177">
    <property type="entry name" value="Asp_Glu_race"/>
    <property type="match status" value="1"/>
</dbReference>
<dbReference type="AlphaFoldDB" id="A0A2P5P5G7"/>
<proteinExistence type="inferred from homology"/>
<evidence type="ECO:0000313" key="3">
    <source>
        <dbReference type="EMBL" id="PPD57536.1"/>
    </source>
</evidence>
<protein>
    <submittedName>
        <fullName evidence="3">Aspartate/glutamate racemase family protein</fullName>
    </submittedName>
</protein>
<comment type="similarity">
    <text evidence="1">Belongs to the aspartate/glutamate racemases family.</text>
</comment>
<comment type="caution">
    <text evidence="3">The sequence shown here is derived from an EMBL/GenBank/DDBJ whole genome shotgun (WGS) entry which is preliminary data.</text>
</comment>
<dbReference type="PANTHER" id="PTHR21198:SF7">
    <property type="entry name" value="ASPARTATE-GLUTAMATE RACEMASE FAMILY"/>
    <property type="match status" value="1"/>
</dbReference>
<gene>
    <name evidence="3" type="ORF">JP09_009435</name>
</gene>
<dbReference type="SUPFAM" id="SSF53681">
    <property type="entry name" value="Aspartate/glutamate racemase"/>
    <property type="match status" value="2"/>
</dbReference>
<dbReference type="InterPro" id="IPR033134">
    <property type="entry name" value="Asp/Glu_racemase_AS_2"/>
</dbReference>
<dbReference type="GO" id="GO:0047661">
    <property type="term" value="F:amino-acid racemase activity"/>
    <property type="evidence" value="ECO:0007669"/>
    <property type="project" value="InterPro"/>
</dbReference>
<accession>A0A2P5P5G7</accession>